<name>A0A7V7PLF2_9HYPH</name>
<dbReference type="Proteomes" id="UP000432089">
    <property type="component" value="Unassembled WGS sequence"/>
</dbReference>
<evidence type="ECO:0000259" key="5">
    <source>
        <dbReference type="PROSITE" id="PS51503"/>
    </source>
</evidence>
<comment type="caution">
    <text evidence="6">The sequence shown here is derived from an EMBL/GenBank/DDBJ whole genome shotgun (WGS) entry which is preliminary data.</text>
</comment>
<keyword evidence="1 4" id="KW-0812">Transmembrane</keyword>
<evidence type="ECO:0000313" key="6">
    <source>
        <dbReference type="EMBL" id="KAB0677089.1"/>
    </source>
</evidence>
<protein>
    <submittedName>
        <fullName evidence="6">Twin transmembrane helix small protein</fullName>
    </submittedName>
</protein>
<dbReference type="EMBL" id="VZDO01000019">
    <property type="protein sequence ID" value="KAB0677089.1"/>
    <property type="molecule type" value="Genomic_DNA"/>
</dbReference>
<dbReference type="PROSITE" id="PS51503">
    <property type="entry name" value="HIG1"/>
    <property type="match status" value="1"/>
</dbReference>
<reference evidence="6 7" key="1">
    <citation type="submission" date="2019-09" db="EMBL/GenBank/DDBJ databases">
        <title>YIM 132180 draft genome.</title>
        <authorList>
            <person name="Zhang K."/>
        </authorList>
    </citation>
    <scope>NUCLEOTIDE SEQUENCE [LARGE SCALE GENOMIC DNA]</scope>
    <source>
        <strain evidence="6 7">YIM 132180</strain>
    </source>
</reference>
<evidence type="ECO:0000313" key="7">
    <source>
        <dbReference type="Proteomes" id="UP000432089"/>
    </source>
</evidence>
<sequence length="63" mass="6460">MSFLALGLMAAVLAVLLAGLVNMMRNGPGNASQRLMRARVLLQGLAIIVIVGAILIARSKGGS</sequence>
<feature type="transmembrane region" description="Helical" evidence="4">
    <location>
        <begin position="39"/>
        <end position="57"/>
    </location>
</feature>
<dbReference type="AlphaFoldDB" id="A0A7V7PLF2"/>
<evidence type="ECO:0000256" key="1">
    <source>
        <dbReference type="ARBA" id="ARBA00022692"/>
    </source>
</evidence>
<dbReference type="NCBIfam" id="NF033233">
    <property type="entry name" value="twin_helix"/>
    <property type="match status" value="1"/>
</dbReference>
<feature type="domain" description="HIG1" evidence="5">
    <location>
        <begin position="1"/>
        <end position="63"/>
    </location>
</feature>
<keyword evidence="7" id="KW-1185">Reference proteome</keyword>
<evidence type="ECO:0000256" key="4">
    <source>
        <dbReference type="SAM" id="Phobius"/>
    </source>
</evidence>
<accession>A0A7V7PLF2</accession>
<gene>
    <name evidence="6" type="ORF">F6X38_19320</name>
</gene>
<dbReference type="InterPro" id="IPR007667">
    <property type="entry name" value="Hypoxia_induced_domain"/>
</dbReference>
<proteinExistence type="predicted"/>
<dbReference type="Gene3D" id="6.10.140.1320">
    <property type="match status" value="1"/>
</dbReference>
<keyword evidence="2 4" id="KW-1133">Transmembrane helix</keyword>
<dbReference type="Pfam" id="PF04588">
    <property type="entry name" value="HIG_1_N"/>
    <property type="match status" value="1"/>
</dbReference>
<evidence type="ECO:0000256" key="2">
    <source>
        <dbReference type="ARBA" id="ARBA00022989"/>
    </source>
</evidence>
<evidence type="ECO:0000256" key="3">
    <source>
        <dbReference type="ARBA" id="ARBA00023136"/>
    </source>
</evidence>
<keyword evidence="3 4" id="KW-0472">Membrane</keyword>
<organism evidence="6 7">
    <name type="scientific">Plantimonas leprariae</name>
    <dbReference type="NCBI Taxonomy" id="2615207"/>
    <lineage>
        <taxon>Bacteria</taxon>
        <taxon>Pseudomonadati</taxon>
        <taxon>Pseudomonadota</taxon>
        <taxon>Alphaproteobacteria</taxon>
        <taxon>Hyphomicrobiales</taxon>
        <taxon>Aurantimonadaceae</taxon>
        <taxon>Plantimonas</taxon>
    </lineage>
</organism>